<dbReference type="GO" id="GO:0046076">
    <property type="term" value="P:dTTP catabolic process"/>
    <property type="evidence" value="ECO:0007669"/>
    <property type="project" value="TreeGrafter"/>
</dbReference>
<feature type="domain" description="NTP pyrophosphohydrolase MazG-like" evidence="1">
    <location>
        <begin position="166"/>
        <end position="219"/>
    </location>
</feature>
<dbReference type="EMBL" id="LN824141">
    <property type="protein sequence ID" value="CEP77842.1"/>
    <property type="molecule type" value="Genomic_DNA"/>
</dbReference>
<accession>A0A0C7NPM4</accession>
<dbReference type="AlphaFoldDB" id="A0A0C7NPM4"/>
<proteinExistence type="predicted"/>
<evidence type="ECO:0000259" key="1">
    <source>
        <dbReference type="Pfam" id="PF03819"/>
    </source>
</evidence>
<dbReference type="PANTHER" id="PTHR30522">
    <property type="entry name" value="NUCLEOSIDE TRIPHOSPHATE PYROPHOSPHOHYDROLASE"/>
    <property type="match status" value="1"/>
</dbReference>
<dbReference type="SUPFAM" id="SSF101386">
    <property type="entry name" value="all-alpha NTP pyrophosphatases"/>
    <property type="match status" value="2"/>
</dbReference>
<dbReference type="GO" id="GO:0046052">
    <property type="term" value="P:UTP catabolic process"/>
    <property type="evidence" value="ECO:0007669"/>
    <property type="project" value="TreeGrafter"/>
</dbReference>
<dbReference type="NCBIfam" id="TIGR00444">
    <property type="entry name" value="mazG"/>
    <property type="match status" value="1"/>
</dbReference>
<dbReference type="KEGG" id="dtn:DTL3_0521"/>
<organism evidence="2 3">
    <name type="scientific">Defluviitoga tunisiensis</name>
    <dbReference type="NCBI Taxonomy" id="1006576"/>
    <lineage>
        <taxon>Bacteria</taxon>
        <taxon>Thermotogati</taxon>
        <taxon>Thermotogota</taxon>
        <taxon>Thermotogae</taxon>
        <taxon>Petrotogales</taxon>
        <taxon>Petrotogaceae</taxon>
        <taxon>Defluviitoga</taxon>
    </lineage>
</organism>
<dbReference type="PANTHER" id="PTHR30522:SF0">
    <property type="entry name" value="NUCLEOSIDE TRIPHOSPHATE PYROPHOSPHOHYDROLASE"/>
    <property type="match status" value="1"/>
</dbReference>
<dbReference type="FunFam" id="1.10.287.1080:FF:000003">
    <property type="entry name" value="Nucleoside triphosphate pyrophosphohydrolase"/>
    <property type="match status" value="1"/>
</dbReference>
<dbReference type="RefSeq" id="WP_045087397.1">
    <property type="nucleotide sequence ID" value="NZ_LN824141.1"/>
</dbReference>
<dbReference type="PATRIC" id="fig|1006576.9.peg.510"/>
<dbReference type="NCBIfam" id="NF007113">
    <property type="entry name" value="PRK09562.1"/>
    <property type="match status" value="1"/>
</dbReference>
<sequence length="253" mass="29778">MQLGDKFEELYQIMKDLRGPNGCEWDKVQTHDSLKSYVIEEAYEFVEAVDEKDNSKMKEELGDILLQVIFHSVIAEENEEFTTIQVIENLIQKLIRRHPHVFGDEKGYSYARWEEIKAKEKGEKKYSRVGKINKALPALSSARRVQENAATVGFDWDDINDVWNKVEEEIKELKEAKNDEEIAEEFGDLLFALVNLARFLNIDPEFSLRKATEKFVRRFQKMEEKIEGLGEDFENLDLQELDNFWNMVKKEEE</sequence>
<dbReference type="GO" id="GO:0047693">
    <property type="term" value="F:ATP diphosphatase activity"/>
    <property type="evidence" value="ECO:0007669"/>
    <property type="project" value="UniProtKB-EC"/>
</dbReference>
<gene>
    <name evidence="2" type="primary">mazG</name>
    <name evidence="2" type="ORF">DTL3_0521</name>
</gene>
<evidence type="ECO:0000313" key="2">
    <source>
        <dbReference type="EMBL" id="CEP77842.1"/>
    </source>
</evidence>
<dbReference type="GO" id="GO:0046061">
    <property type="term" value="P:dATP catabolic process"/>
    <property type="evidence" value="ECO:0007669"/>
    <property type="project" value="TreeGrafter"/>
</dbReference>
<dbReference type="InterPro" id="IPR048011">
    <property type="entry name" value="NTP-PPase_MazG-like_C"/>
</dbReference>
<reference evidence="3" key="1">
    <citation type="submission" date="2014-11" db="EMBL/GenBank/DDBJ databases">
        <authorList>
            <person name="Wibberg D."/>
        </authorList>
    </citation>
    <scope>NUCLEOTIDE SEQUENCE [LARGE SCALE GENOMIC DNA]</scope>
    <source>
        <strain evidence="3">L3</strain>
    </source>
</reference>
<dbReference type="OrthoDB" id="9808939at2"/>
<dbReference type="InterPro" id="IPR004518">
    <property type="entry name" value="MazG-like_dom"/>
</dbReference>
<dbReference type="Gene3D" id="1.10.287.1080">
    <property type="entry name" value="MazG-like"/>
    <property type="match status" value="2"/>
</dbReference>
<dbReference type="CDD" id="cd11529">
    <property type="entry name" value="NTP-PPase_MazG_Cterm"/>
    <property type="match status" value="1"/>
</dbReference>
<dbReference type="GO" id="GO:0006950">
    <property type="term" value="P:response to stress"/>
    <property type="evidence" value="ECO:0007669"/>
    <property type="project" value="UniProtKB-ARBA"/>
</dbReference>
<dbReference type="Pfam" id="PF03819">
    <property type="entry name" value="MazG"/>
    <property type="match status" value="2"/>
</dbReference>
<evidence type="ECO:0000313" key="3">
    <source>
        <dbReference type="Proteomes" id="UP000032809"/>
    </source>
</evidence>
<keyword evidence="2" id="KW-0378">Hydrolase</keyword>
<dbReference type="EC" id="3.6.1.8" evidence="2"/>
<name>A0A0C7NPM4_DEFTU</name>
<dbReference type="CDD" id="cd11528">
    <property type="entry name" value="NTP-PPase_MazG_Nterm"/>
    <property type="match status" value="1"/>
</dbReference>
<dbReference type="FunFam" id="1.10.287.1080:FF:000001">
    <property type="entry name" value="Nucleoside triphosphate pyrophosphohydrolase"/>
    <property type="match status" value="1"/>
</dbReference>
<dbReference type="STRING" id="1006576.DTL3_0521"/>
<dbReference type="Proteomes" id="UP000032809">
    <property type="component" value="Chromosome I"/>
</dbReference>
<protein>
    <submittedName>
        <fullName evidence="2">Nucleoside triphosphate pyrophosphohydrolase/pyrophosphatase MazG</fullName>
        <ecNumber evidence="2">3.6.1.8</ecNumber>
    </submittedName>
</protein>
<dbReference type="GO" id="GO:0006203">
    <property type="term" value="P:dGTP catabolic process"/>
    <property type="evidence" value="ECO:0007669"/>
    <property type="project" value="TreeGrafter"/>
</dbReference>
<feature type="domain" description="NTP pyrophosphohydrolase MazG-like" evidence="1">
    <location>
        <begin position="29"/>
        <end position="102"/>
    </location>
</feature>
<dbReference type="HOGENOM" id="CLU_038356_0_1_0"/>
<keyword evidence="3" id="KW-1185">Reference proteome</keyword>
<dbReference type="GO" id="GO:0046047">
    <property type="term" value="P:TTP catabolic process"/>
    <property type="evidence" value="ECO:0007669"/>
    <property type="project" value="TreeGrafter"/>
</dbReference>
<dbReference type="InterPro" id="IPR011551">
    <property type="entry name" value="NTP_PyrPHydrolase_MazG"/>
</dbReference>
<dbReference type="GO" id="GO:0046081">
    <property type="term" value="P:dUTP catabolic process"/>
    <property type="evidence" value="ECO:0007669"/>
    <property type="project" value="TreeGrafter"/>
</dbReference>
<dbReference type="InterPro" id="IPR048015">
    <property type="entry name" value="NTP-PPase_MazG-like_N"/>
</dbReference>